<gene>
    <name evidence="5" type="ORF">KHC33_02235</name>
</gene>
<dbReference type="InterPro" id="IPR051685">
    <property type="entry name" value="Ycf3/AcsC/BcsC/TPR_MFPF"/>
</dbReference>
<dbReference type="PROSITE" id="PS50005">
    <property type="entry name" value="TPR"/>
    <property type="match status" value="4"/>
</dbReference>
<dbReference type="PANTHER" id="PTHR44943:SF8">
    <property type="entry name" value="TPR REPEAT-CONTAINING PROTEIN MJ0263"/>
    <property type="match status" value="1"/>
</dbReference>
<feature type="repeat" description="TPR" evidence="3">
    <location>
        <begin position="26"/>
        <end position="59"/>
    </location>
</feature>
<dbReference type="Pfam" id="PF00515">
    <property type="entry name" value="TPR_1"/>
    <property type="match status" value="3"/>
</dbReference>
<keyword evidence="1" id="KW-0677">Repeat</keyword>
<evidence type="ECO:0000313" key="5">
    <source>
        <dbReference type="EMBL" id="QVV89374.1"/>
    </source>
</evidence>
<sequence length="408" mass="45477">MQRKLILLFSLLSVILLAFWVQADNDNSNYEKGLRLFEQGKFEEALDAFDQQILINEKSCTVWAAKALTLYKLGQYDEAKSAIEKELELDQFKEKTVNGIIGQIALFGKNMGFSNDDFVGFFTEMVTKFENPSDTSEKKNDNPNTVIDTPDPIKDNPDSVSDKPCPMTGSSDPVSDNPVPITDNPAPVNDNSNPIINNPIPLDENSVPITDGPVPVNDNLVDDDENSDTDWISKGSEFQKNGELDKAIEAFNKAIDINPKDEIAWNNKGTALVEQGKFNEAIEAFDKAININSDFEDAWMNKGLILKNLGRYEEAIDAFEEVLRINPNNELVQEYRDELLKLINDSNPTKNQPPVNNQQPIKEQPPVNQKPVTPHKDCCAVMMSCGGNLDCYYGEGCGTNDLPLNCMV</sequence>
<protein>
    <submittedName>
        <fullName evidence="5">Tetratricopeptide repeat protein</fullName>
    </submittedName>
</protein>
<dbReference type="AlphaFoldDB" id="A0A8E7AZX1"/>
<accession>A0A8E7AZX1</accession>
<evidence type="ECO:0000256" key="3">
    <source>
        <dbReference type="PROSITE-ProRule" id="PRU00339"/>
    </source>
</evidence>
<dbReference type="KEGG" id="mrtj:KHC33_02235"/>
<dbReference type="PANTHER" id="PTHR44943">
    <property type="entry name" value="CELLULOSE SYNTHASE OPERON PROTEIN C"/>
    <property type="match status" value="1"/>
</dbReference>
<feature type="compositionally biased region" description="Basic and acidic residues" evidence="4">
    <location>
        <begin position="151"/>
        <end position="161"/>
    </location>
</feature>
<feature type="repeat" description="TPR" evidence="3">
    <location>
        <begin position="262"/>
        <end position="295"/>
    </location>
</feature>
<dbReference type="EMBL" id="CP075546">
    <property type="protein sequence ID" value="QVV89374.1"/>
    <property type="molecule type" value="Genomic_DNA"/>
</dbReference>
<evidence type="ECO:0000256" key="1">
    <source>
        <dbReference type="ARBA" id="ARBA00022737"/>
    </source>
</evidence>
<feature type="region of interest" description="Disordered" evidence="4">
    <location>
        <begin position="130"/>
        <end position="191"/>
    </location>
</feature>
<dbReference type="Pfam" id="PF12895">
    <property type="entry name" value="ANAPC3"/>
    <property type="match status" value="1"/>
</dbReference>
<proteinExistence type="predicted"/>
<evidence type="ECO:0000256" key="4">
    <source>
        <dbReference type="SAM" id="MobiDB-lite"/>
    </source>
</evidence>
<organism evidence="5 6">
    <name type="scientific">Methanospirillum purgamenti</name>
    <dbReference type="NCBI Taxonomy" id="2834276"/>
    <lineage>
        <taxon>Archaea</taxon>
        <taxon>Methanobacteriati</taxon>
        <taxon>Methanobacteriota</taxon>
        <taxon>Stenosarchaea group</taxon>
        <taxon>Methanomicrobia</taxon>
        <taxon>Methanomicrobiales</taxon>
        <taxon>Methanospirillaceae</taxon>
        <taxon>Methanospirillum</taxon>
    </lineage>
</organism>
<dbReference type="SUPFAM" id="SSF48452">
    <property type="entry name" value="TPR-like"/>
    <property type="match status" value="2"/>
</dbReference>
<keyword evidence="6" id="KW-1185">Reference proteome</keyword>
<dbReference type="PROSITE" id="PS50293">
    <property type="entry name" value="TPR_REGION"/>
    <property type="match status" value="2"/>
</dbReference>
<dbReference type="InterPro" id="IPR011990">
    <property type="entry name" value="TPR-like_helical_dom_sf"/>
</dbReference>
<evidence type="ECO:0000256" key="2">
    <source>
        <dbReference type="ARBA" id="ARBA00022803"/>
    </source>
</evidence>
<name>A0A8E7AZX1_9EURY</name>
<keyword evidence="2 3" id="KW-0802">TPR repeat</keyword>
<feature type="region of interest" description="Disordered" evidence="4">
    <location>
        <begin position="344"/>
        <end position="369"/>
    </location>
</feature>
<dbReference type="InterPro" id="IPR019734">
    <property type="entry name" value="TPR_rpt"/>
</dbReference>
<feature type="repeat" description="TPR" evidence="3">
    <location>
        <begin position="228"/>
        <end position="261"/>
    </location>
</feature>
<dbReference type="RefSeq" id="WP_214420170.1">
    <property type="nucleotide sequence ID" value="NZ_CP075546.1"/>
</dbReference>
<dbReference type="Proteomes" id="UP000680656">
    <property type="component" value="Chromosome"/>
</dbReference>
<dbReference type="SMART" id="SM00028">
    <property type="entry name" value="TPR"/>
    <property type="match status" value="5"/>
</dbReference>
<evidence type="ECO:0000313" key="6">
    <source>
        <dbReference type="Proteomes" id="UP000680656"/>
    </source>
</evidence>
<reference evidence="5 6" key="1">
    <citation type="submission" date="2021-05" db="EMBL/GenBank/DDBJ databases">
        <title>A novel Methanospirillum isolate from a pyrite-forming mixed culture.</title>
        <authorList>
            <person name="Bunk B."/>
            <person name="Sproer C."/>
            <person name="Spring S."/>
            <person name="Pester M."/>
        </authorList>
    </citation>
    <scope>NUCLEOTIDE SEQUENCE [LARGE SCALE GENOMIC DNA]</scope>
    <source>
        <strain evidence="5 6">J.3.6.1-F.2.7.3</strain>
    </source>
</reference>
<dbReference type="GeneID" id="65566720"/>
<dbReference type="Gene3D" id="1.25.40.10">
    <property type="entry name" value="Tetratricopeptide repeat domain"/>
    <property type="match status" value="2"/>
</dbReference>
<feature type="repeat" description="TPR" evidence="3">
    <location>
        <begin position="296"/>
        <end position="329"/>
    </location>
</feature>